<dbReference type="GO" id="GO:0005886">
    <property type="term" value="C:plasma membrane"/>
    <property type="evidence" value="ECO:0007669"/>
    <property type="project" value="UniProtKB-SubCell"/>
</dbReference>
<organism evidence="11">
    <name type="scientific">Chelativorans sp. (strain BNC1)</name>
    <dbReference type="NCBI Taxonomy" id="266779"/>
    <lineage>
        <taxon>Bacteria</taxon>
        <taxon>Pseudomonadati</taxon>
        <taxon>Pseudomonadota</taxon>
        <taxon>Alphaproteobacteria</taxon>
        <taxon>Hyphomicrobiales</taxon>
        <taxon>Phyllobacteriaceae</taxon>
        <taxon>Chelativorans</taxon>
    </lineage>
</organism>
<feature type="transmembrane region" description="Helical" evidence="9">
    <location>
        <begin position="97"/>
        <end position="121"/>
    </location>
</feature>
<dbReference type="Gene3D" id="1.10.3720.10">
    <property type="entry name" value="MetI-like"/>
    <property type="match status" value="1"/>
</dbReference>
<feature type="transmembrane region" description="Helical" evidence="9">
    <location>
        <begin position="269"/>
        <end position="288"/>
    </location>
</feature>
<feature type="transmembrane region" description="Helical" evidence="9">
    <location>
        <begin position="238"/>
        <end position="257"/>
    </location>
</feature>
<protein>
    <submittedName>
        <fullName evidence="11">Binding-protein-dependent transport systems inner membrane component</fullName>
    </submittedName>
</protein>
<accession>Q11BX8</accession>
<comment type="similarity">
    <text evidence="9">Belongs to the binding-protein-dependent transport system permease family.</text>
</comment>
<dbReference type="GO" id="GO:0055085">
    <property type="term" value="P:transmembrane transport"/>
    <property type="evidence" value="ECO:0007669"/>
    <property type="project" value="InterPro"/>
</dbReference>
<dbReference type="KEGG" id="mes:Meso_3729"/>
<evidence type="ECO:0000256" key="9">
    <source>
        <dbReference type="RuleBase" id="RU363032"/>
    </source>
</evidence>
<evidence type="ECO:0000256" key="3">
    <source>
        <dbReference type="ARBA" id="ARBA00022475"/>
    </source>
</evidence>
<dbReference type="SUPFAM" id="SSF161098">
    <property type="entry name" value="MetI-like"/>
    <property type="match status" value="1"/>
</dbReference>
<reference evidence="11" key="1">
    <citation type="submission" date="2006-06" db="EMBL/GenBank/DDBJ databases">
        <title>Complete sequence of chromosome of Chelativorans sp. BNC1.</title>
        <authorList>
            <consortium name="US DOE Joint Genome Institute"/>
            <person name="Copeland A."/>
            <person name="Lucas S."/>
            <person name="Lapidus A."/>
            <person name="Barry K."/>
            <person name="Detter J.C."/>
            <person name="Glavina del Rio T."/>
            <person name="Hammon N."/>
            <person name="Israni S."/>
            <person name="Dalin E."/>
            <person name="Tice H."/>
            <person name="Pitluck S."/>
            <person name="Chertkov O."/>
            <person name="Brettin T."/>
            <person name="Bruce D."/>
            <person name="Han C."/>
            <person name="Tapia R."/>
            <person name="Gilna P."/>
            <person name="Schmutz J."/>
            <person name="Larimer F."/>
            <person name="Land M."/>
            <person name="Hauser L."/>
            <person name="Kyrpides N."/>
            <person name="Mikhailova N."/>
            <person name="Richardson P."/>
        </authorList>
    </citation>
    <scope>NUCLEOTIDE SEQUENCE</scope>
    <source>
        <strain evidence="11">BNC1</strain>
    </source>
</reference>
<comment type="subcellular location">
    <subcellularLocation>
        <location evidence="1 9">Cell membrane</location>
        <topology evidence="1 9">Multi-pass membrane protein</topology>
    </subcellularLocation>
</comment>
<dbReference type="EMBL" id="CP000390">
    <property type="protein sequence ID" value="ABG65097.1"/>
    <property type="molecule type" value="Genomic_DNA"/>
</dbReference>
<dbReference type="Pfam" id="PF00528">
    <property type="entry name" value="BPD_transp_1"/>
    <property type="match status" value="1"/>
</dbReference>
<evidence type="ECO:0000256" key="6">
    <source>
        <dbReference type="ARBA" id="ARBA00022927"/>
    </source>
</evidence>
<dbReference type="PANTHER" id="PTHR43386:SF1">
    <property type="entry name" value="D,D-DIPEPTIDE TRANSPORT SYSTEM PERMEASE PROTEIN DDPC-RELATED"/>
    <property type="match status" value="1"/>
</dbReference>
<dbReference type="InterPro" id="IPR035906">
    <property type="entry name" value="MetI-like_sf"/>
</dbReference>
<keyword evidence="6" id="KW-0653">Protein transport</keyword>
<dbReference type="Pfam" id="PF12911">
    <property type="entry name" value="OppC_N"/>
    <property type="match status" value="1"/>
</dbReference>
<evidence type="ECO:0000256" key="1">
    <source>
        <dbReference type="ARBA" id="ARBA00004651"/>
    </source>
</evidence>
<dbReference type="PANTHER" id="PTHR43386">
    <property type="entry name" value="OLIGOPEPTIDE TRANSPORT SYSTEM PERMEASE PROTEIN APPC"/>
    <property type="match status" value="1"/>
</dbReference>
<keyword evidence="2 9" id="KW-0813">Transport</keyword>
<dbReference type="AlphaFoldDB" id="Q11BX8"/>
<dbReference type="eggNOG" id="COG1173">
    <property type="taxonomic scope" value="Bacteria"/>
</dbReference>
<evidence type="ECO:0000256" key="8">
    <source>
        <dbReference type="ARBA" id="ARBA00023136"/>
    </source>
</evidence>
<evidence type="ECO:0000256" key="5">
    <source>
        <dbReference type="ARBA" id="ARBA00022856"/>
    </source>
</evidence>
<keyword evidence="8 9" id="KW-0472">Membrane</keyword>
<keyword evidence="5" id="KW-0571">Peptide transport</keyword>
<evidence type="ECO:0000256" key="2">
    <source>
        <dbReference type="ARBA" id="ARBA00022448"/>
    </source>
</evidence>
<dbReference type="InterPro" id="IPR025966">
    <property type="entry name" value="OppC_N"/>
</dbReference>
<dbReference type="HOGENOM" id="CLU_028518_5_3_5"/>
<dbReference type="GO" id="GO:0015833">
    <property type="term" value="P:peptide transport"/>
    <property type="evidence" value="ECO:0007669"/>
    <property type="project" value="UniProtKB-KW"/>
</dbReference>
<proteinExistence type="inferred from homology"/>
<dbReference type="PROSITE" id="PS50928">
    <property type="entry name" value="ABC_TM1"/>
    <property type="match status" value="1"/>
</dbReference>
<dbReference type="GO" id="GO:0015031">
    <property type="term" value="P:protein transport"/>
    <property type="evidence" value="ECO:0007669"/>
    <property type="project" value="UniProtKB-KW"/>
</dbReference>
<sequence>MRNVFPPPSHGPLWANEPKRLPNWVELIRNYPFGVVGLLVLVIIFVASGLAHWIAPYDPLETNYANTLAAPSLQHWLGTDTFGRDLLSRVLYGGRTALFIGVSASIIGSTIGAMLGITSAYIGGWFELILERFLEVLLAIPTMILALVLVATMGRNLVFGIDFNLVLAIALPIVPNMARIARSQTLTIRRQAYVDAARTLGFSSSRIIAWHIAPNIAGPYIVMVTTFVSQAILIEASLSYLGLGVTAPTASWGLMLAGNAFNSALTAPWIVIFPGVAIALVVFSFSMLGDALRDIFDPKASAGR</sequence>
<keyword evidence="7 9" id="KW-1133">Transmembrane helix</keyword>
<dbReference type="InterPro" id="IPR000515">
    <property type="entry name" value="MetI-like"/>
</dbReference>
<feature type="domain" description="ABC transmembrane type-1" evidence="10">
    <location>
        <begin position="94"/>
        <end position="289"/>
    </location>
</feature>
<dbReference type="STRING" id="266779.Meso_3729"/>
<gene>
    <name evidence="11" type="ordered locus">Meso_3729</name>
</gene>
<dbReference type="OrthoDB" id="9805884at2"/>
<feature type="transmembrane region" description="Helical" evidence="9">
    <location>
        <begin position="208"/>
        <end position="232"/>
    </location>
</feature>
<dbReference type="InterPro" id="IPR050366">
    <property type="entry name" value="BP-dependent_transpt_permease"/>
</dbReference>
<dbReference type="CDD" id="cd06261">
    <property type="entry name" value="TM_PBP2"/>
    <property type="match status" value="1"/>
</dbReference>
<name>Q11BX8_CHESB</name>
<feature type="transmembrane region" description="Helical" evidence="9">
    <location>
        <begin position="157"/>
        <end position="174"/>
    </location>
</feature>
<evidence type="ECO:0000256" key="4">
    <source>
        <dbReference type="ARBA" id="ARBA00022692"/>
    </source>
</evidence>
<feature type="transmembrane region" description="Helical" evidence="9">
    <location>
        <begin position="133"/>
        <end position="151"/>
    </location>
</feature>
<feature type="transmembrane region" description="Helical" evidence="9">
    <location>
        <begin position="33"/>
        <end position="55"/>
    </location>
</feature>
<keyword evidence="3" id="KW-1003">Cell membrane</keyword>
<evidence type="ECO:0000256" key="7">
    <source>
        <dbReference type="ARBA" id="ARBA00022989"/>
    </source>
</evidence>
<evidence type="ECO:0000259" key="10">
    <source>
        <dbReference type="PROSITE" id="PS50928"/>
    </source>
</evidence>
<evidence type="ECO:0000313" key="11">
    <source>
        <dbReference type="EMBL" id="ABG65097.1"/>
    </source>
</evidence>
<keyword evidence="4 9" id="KW-0812">Transmembrane</keyword>